<dbReference type="InterPro" id="IPR011051">
    <property type="entry name" value="RmlC_Cupin_sf"/>
</dbReference>
<dbReference type="Gene3D" id="2.60.120.10">
    <property type="entry name" value="Jelly Rolls"/>
    <property type="match status" value="1"/>
</dbReference>
<dbReference type="Proteomes" id="UP001595764">
    <property type="component" value="Unassembled WGS sequence"/>
</dbReference>
<dbReference type="InterPro" id="IPR053146">
    <property type="entry name" value="QDO-like"/>
</dbReference>
<evidence type="ECO:0000259" key="1">
    <source>
        <dbReference type="Pfam" id="PF07883"/>
    </source>
</evidence>
<protein>
    <submittedName>
        <fullName evidence="2">Cupin domain-containing protein</fullName>
    </submittedName>
</protein>
<dbReference type="RefSeq" id="WP_377872489.1">
    <property type="nucleotide sequence ID" value="NZ_JBHMAY010000038.1"/>
</dbReference>
<accession>A0ABV7QVD6</accession>
<name>A0ABV7QVD6_9PSEU</name>
<gene>
    <name evidence="2" type="ORF">ACFORO_44450</name>
</gene>
<organism evidence="2 3">
    <name type="scientific">Amycolatopsis halotolerans</name>
    <dbReference type="NCBI Taxonomy" id="330083"/>
    <lineage>
        <taxon>Bacteria</taxon>
        <taxon>Bacillati</taxon>
        <taxon>Actinomycetota</taxon>
        <taxon>Actinomycetes</taxon>
        <taxon>Pseudonocardiales</taxon>
        <taxon>Pseudonocardiaceae</taxon>
        <taxon>Amycolatopsis</taxon>
    </lineage>
</organism>
<dbReference type="EMBL" id="JBHRWI010000076">
    <property type="protein sequence ID" value="MFC3517276.1"/>
    <property type="molecule type" value="Genomic_DNA"/>
</dbReference>
<dbReference type="Pfam" id="PF07883">
    <property type="entry name" value="Cupin_2"/>
    <property type="match status" value="1"/>
</dbReference>
<dbReference type="PANTHER" id="PTHR36440:SF1">
    <property type="entry name" value="PUTATIVE (AFU_ORTHOLOGUE AFUA_8G07350)-RELATED"/>
    <property type="match status" value="1"/>
</dbReference>
<dbReference type="PANTHER" id="PTHR36440">
    <property type="entry name" value="PUTATIVE (AFU_ORTHOLOGUE AFUA_8G07350)-RELATED"/>
    <property type="match status" value="1"/>
</dbReference>
<keyword evidence="3" id="KW-1185">Reference proteome</keyword>
<evidence type="ECO:0000313" key="2">
    <source>
        <dbReference type="EMBL" id="MFC3517276.1"/>
    </source>
</evidence>
<sequence length="158" mass="16841">MSETTLIRSAAAEVLSDAPGSLITLLADSGGFTTNRATLNEGVFGTPAHFHTRATEFFFVLGGALQVLAGDDLHTLETGDFLAVPPTVPHAFGPAAGSAADVLVVFTPGMDRFDYYRLLDRVARGEADPKEIAASSEQYDNHYVDSPRWRQARADAAA</sequence>
<comment type="caution">
    <text evidence="2">The sequence shown here is derived from an EMBL/GenBank/DDBJ whole genome shotgun (WGS) entry which is preliminary data.</text>
</comment>
<proteinExistence type="predicted"/>
<dbReference type="InterPro" id="IPR013096">
    <property type="entry name" value="Cupin_2"/>
</dbReference>
<dbReference type="InterPro" id="IPR014710">
    <property type="entry name" value="RmlC-like_jellyroll"/>
</dbReference>
<dbReference type="SUPFAM" id="SSF51182">
    <property type="entry name" value="RmlC-like cupins"/>
    <property type="match status" value="1"/>
</dbReference>
<reference evidence="3" key="1">
    <citation type="journal article" date="2019" name="Int. J. Syst. Evol. Microbiol.">
        <title>The Global Catalogue of Microorganisms (GCM) 10K type strain sequencing project: providing services to taxonomists for standard genome sequencing and annotation.</title>
        <authorList>
            <consortium name="The Broad Institute Genomics Platform"/>
            <consortium name="The Broad Institute Genome Sequencing Center for Infectious Disease"/>
            <person name="Wu L."/>
            <person name="Ma J."/>
        </authorList>
    </citation>
    <scope>NUCLEOTIDE SEQUENCE [LARGE SCALE GENOMIC DNA]</scope>
    <source>
        <strain evidence="3">CGMCC 4.7682</strain>
    </source>
</reference>
<evidence type="ECO:0000313" key="3">
    <source>
        <dbReference type="Proteomes" id="UP001595764"/>
    </source>
</evidence>
<feature type="domain" description="Cupin type-2" evidence="1">
    <location>
        <begin position="37"/>
        <end position="106"/>
    </location>
</feature>